<feature type="compositionally biased region" description="Basic and acidic residues" evidence="15">
    <location>
        <begin position="576"/>
        <end position="585"/>
    </location>
</feature>
<keyword evidence="8 14" id="KW-0269">Exonuclease</keyword>
<evidence type="ECO:0000256" key="9">
    <source>
        <dbReference type="ARBA" id="ARBA00022932"/>
    </source>
</evidence>
<dbReference type="PANTHER" id="PTHR42210">
    <property type="entry name" value="DNA POLYMERASE II LARGE SUBUNIT"/>
    <property type="match status" value="1"/>
</dbReference>
<comment type="catalytic activity">
    <reaction evidence="13 14">
        <text>DNA(n) + a 2'-deoxyribonucleoside 5'-triphosphate = DNA(n+1) + diphosphate</text>
        <dbReference type="Rhea" id="RHEA:22508"/>
        <dbReference type="Rhea" id="RHEA-COMP:17339"/>
        <dbReference type="Rhea" id="RHEA-COMP:17340"/>
        <dbReference type="ChEBI" id="CHEBI:33019"/>
        <dbReference type="ChEBI" id="CHEBI:61560"/>
        <dbReference type="ChEBI" id="CHEBI:173112"/>
        <dbReference type="EC" id="2.7.7.7"/>
    </reaction>
</comment>
<dbReference type="Pfam" id="PF22912">
    <property type="entry name" value="zf-DPOE"/>
    <property type="match status" value="1"/>
</dbReference>
<evidence type="ECO:0000313" key="20">
    <source>
        <dbReference type="EMBL" id="HIF37208.1"/>
    </source>
</evidence>
<evidence type="ECO:0000259" key="16">
    <source>
        <dbReference type="Pfam" id="PF03833"/>
    </source>
</evidence>
<comment type="subunit">
    <text evidence="2 14">Heterodimer of a large subunit and a small subunit.</text>
</comment>
<evidence type="ECO:0000256" key="14">
    <source>
        <dbReference type="HAMAP-Rule" id="MF_00324"/>
    </source>
</evidence>
<keyword evidence="5 14" id="KW-0235">DNA replication</keyword>
<keyword evidence="6 14" id="KW-0540">Nuclease</keyword>
<evidence type="ECO:0000256" key="3">
    <source>
        <dbReference type="ARBA" id="ARBA00022679"/>
    </source>
</evidence>
<sequence length="1104" mass="122875">MVLVASEEMESYFRDLEEKADACYSIVSKARKAGFDPSTEAEIPRAKDLAERVEAQVGPKGIATRIREVSKENDRETTALIIAKELAAKLRTESGIEIALEQAVRTSLSILTEGVLVAPTEGVVKISTLENNNNTTCASIYYAGPIRAAGGTAQALSVLIADVVRRELGLDAYIPTPAEIERYKEEIPLYKRAANLQYVPSPEEIETIVKSCPICITGERTDKLEVAGNRDLPRVETNSLRGGACLVLAEGLCLKAAKVLKHVDNLSISGWEFLRTYTEKKRSSASGNVKEHKYLKDVLAGRPIFAFPDKPGAFRLRYGRSRTSGLASMSIHPSTMLAVDSFAAIGTQIKLQLPGKATACNPCDSIEGPSVLLKNGTYMRLDDYDLANKVIDDVEKIIDLGEILIPVGEFIENNHPLEPSGWCQEWWAAIVKEGNLKEYDGENDFSSIFEYCLANKIPLHPMYTYYWPDLEVKEVLDIRSQLIRNSKKVLDNKFPLMYKEIFIRLGIFYKLEDNLIVLDDGYEPLIRQLGLIGNGAVIESCSEPIETENTLELISHLSGIEIKSKAPTRIGGSMGRPEKANERRMKPPPNVLFPLGESGGNQRLINTALKSSTSGRGFSQGRSGKVELNVQLRYCKECHKETVSLRCCDSLTMVKEGPRKRIVDISELVTQALNNTKIGIFPKVKGVKELKTADKIPESIEKGILRAQRDLRVYKDGTLRYDMIDLPITHFYPREVGLTLEKAKELGYLKDHKGDALTSINQLLEIKVQDLIVSERAGNWLVKVSNFVDEELSRLYGQEPYYNLKPNSSHKDLIGSLLICLSPHTSAGVLTRLIGFTTAKAQYGHPFLHAAKRRNCDGDEDSMMLLLDGLLNYSDSFVPTTRGGTMDIPRVLSTRIDPAEIDSEAHNIELNTSYPLELYEKAEKRVAPNKVASLLDMVSNRLETESQYENYGFTHSSSSINMGPSESRYVTLDSMKAKALASLTLASKTRSSDATYVAEQTIEKHFIRDIIGNLRSFSTQGVRCKKCTKKYRRPPLKETCVCGGSLQLNISPASVAKYRQIATEISEDYGVRSFIKQRLELAFNAIEDTLENEQIKQMDLGAFL</sequence>
<evidence type="ECO:0000256" key="10">
    <source>
        <dbReference type="ARBA" id="ARBA00023125"/>
    </source>
</evidence>
<dbReference type="HAMAP" id="MF_00324">
    <property type="entry name" value="DNApol_II_L_arch"/>
    <property type="match status" value="1"/>
</dbReference>
<comment type="catalytic activity">
    <reaction evidence="14">
        <text>Exonucleolytic cleavage in the 3'- to 5'-direction to yield nucleoside 5'-phosphates.</text>
        <dbReference type="EC" id="3.1.11.1"/>
    </reaction>
</comment>
<evidence type="ECO:0000259" key="18">
    <source>
        <dbReference type="Pfam" id="PF24844"/>
    </source>
</evidence>
<dbReference type="GO" id="GO:0006308">
    <property type="term" value="P:DNA catabolic process"/>
    <property type="evidence" value="ECO:0007669"/>
    <property type="project" value="UniProtKB-UniRule"/>
</dbReference>
<keyword evidence="11 14" id="KW-0511">Multifunctional enzyme</keyword>
<evidence type="ECO:0000256" key="4">
    <source>
        <dbReference type="ARBA" id="ARBA00022695"/>
    </source>
</evidence>
<dbReference type="Pfam" id="PF24844">
    <property type="entry name" value="PolC_DP2_central"/>
    <property type="match status" value="1"/>
</dbReference>
<evidence type="ECO:0000256" key="15">
    <source>
        <dbReference type="SAM" id="MobiDB-lite"/>
    </source>
</evidence>
<name>A0A7J4GRR9_9ARCH</name>
<dbReference type="InterPro" id="IPR004475">
    <property type="entry name" value="PolC_DP2"/>
</dbReference>
<evidence type="ECO:0000259" key="19">
    <source>
        <dbReference type="Pfam" id="PF24846"/>
    </source>
</evidence>
<dbReference type="InterPro" id="IPR056172">
    <property type="entry name" value="PolC_DP2_cat_dom"/>
</dbReference>
<evidence type="ECO:0000256" key="1">
    <source>
        <dbReference type="ARBA" id="ARBA00011053"/>
    </source>
</evidence>
<dbReference type="InterPro" id="IPR056171">
    <property type="entry name" value="PolC_DP2_central_dom"/>
</dbReference>
<organism evidence="20 21">
    <name type="scientific">Marine Group III euryarchaeote</name>
    <dbReference type="NCBI Taxonomy" id="2173149"/>
    <lineage>
        <taxon>Archaea</taxon>
        <taxon>Methanobacteriati</taxon>
        <taxon>Thermoplasmatota</taxon>
        <taxon>Thermoplasmata</taxon>
        <taxon>Candidatus Thermoprofundales</taxon>
    </lineage>
</organism>
<dbReference type="EC" id="2.7.7.7" evidence="14"/>
<evidence type="ECO:0000256" key="13">
    <source>
        <dbReference type="ARBA" id="ARBA00049244"/>
    </source>
</evidence>
<dbReference type="GO" id="GO:0003887">
    <property type="term" value="F:DNA-directed DNA polymerase activity"/>
    <property type="evidence" value="ECO:0007669"/>
    <property type="project" value="UniProtKB-UniRule"/>
</dbReference>
<dbReference type="GO" id="GO:0008310">
    <property type="term" value="F:single-stranded DNA 3'-5' DNA exonuclease activity"/>
    <property type="evidence" value="ECO:0007669"/>
    <property type="project" value="UniProtKB-EC"/>
</dbReference>
<dbReference type="PANTHER" id="PTHR42210:SF1">
    <property type="entry name" value="DNA POLYMERASE II LARGE SUBUNIT"/>
    <property type="match status" value="1"/>
</dbReference>
<keyword evidence="4 14" id="KW-0548">Nucleotidyltransferase</keyword>
<dbReference type="GO" id="GO:0006261">
    <property type="term" value="P:DNA-templated DNA replication"/>
    <property type="evidence" value="ECO:0007669"/>
    <property type="project" value="UniProtKB-UniRule"/>
</dbReference>
<dbReference type="PIRSF" id="PIRSF016275">
    <property type="entry name" value="PolC_DP2"/>
    <property type="match status" value="1"/>
</dbReference>
<evidence type="ECO:0000256" key="12">
    <source>
        <dbReference type="ARBA" id="ARBA00025068"/>
    </source>
</evidence>
<feature type="region of interest" description="Disordered" evidence="15">
    <location>
        <begin position="568"/>
        <end position="589"/>
    </location>
</feature>
<dbReference type="InterPro" id="IPR016033">
    <property type="entry name" value="PolC_DP2_N"/>
</dbReference>
<dbReference type="EMBL" id="DUCX01000037">
    <property type="protein sequence ID" value="HIF37208.1"/>
    <property type="molecule type" value="Genomic_DNA"/>
</dbReference>
<feature type="domain" description="DNA polymerase II large subunit DP2 central" evidence="18">
    <location>
        <begin position="290"/>
        <end position="661"/>
    </location>
</feature>
<evidence type="ECO:0000256" key="5">
    <source>
        <dbReference type="ARBA" id="ARBA00022705"/>
    </source>
</evidence>
<feature type="domain" description="DNA polymerase II large subunit DP2 N-terminal" evidence="16">
    <location>
        <begin position="12"/>
        <end position="279"/>
    </location>
</feature>
<evidence type="ECO:0000313" key="21">
    <source>
        <dbReference type="Proteomes" id="UP000585802"/>
    </source>
</evidence>
<dbReference type="EC" id="3.1.11.1" evidence="14"/>
<dbReference type="AlphaFoldDB" id="A0A7J4GRR9"/>
<dbReference type="Pfam" id="PF03833">
    <property type="entry name" value="PolC_DP2_N"/>
    <property type="match status" value="1"/>
</dbReference>
<keyword evidence="9 14" id="KW-0239">DNA-directed DNA polymerase</keyword>
<evidence type="ECO:0000256" key="11">
    <source>
        <dbReference type="ARBA" id="ARBA00023268"/>
    </source>
</evidence>
<accession>A0A7J4GRR9</accession>
<reference evidence="21" key="1">
    <citation type="journal article" date="2019" name="bioRxiv">
        <title>Genome diversification in globally distributed novel marine Proteobacteria is linked to environmental adaptation.</title>
        <authorList>
            <person name="Zhou Z."/>
            <person name="Tran P.Q."/>
            <person name="Kieft K."/>
            <person name="Anantharaman K."/>
        </authorList>
    </citation>
    <scope>NUCLEOTIDE SEQUENCE [LARGE SCALE GENOMIC DNA]</scope>
</reference>
<comment type="similarity">
    <text evidence="1 14">Belongs to the archaeal DNA polymerase II family.</text>
</comment>
<evidence type="ECO:0000256" key="6">
    <source>
        <dbReference type="ARBA" id="ARBA00022722"/>
    </source>
</evidence>
<proteinExistence type="inferred from homology"/>
<dbReference type="InterPro" id="IPR054475">
    <property type="entry name" value="Znf-DPOE"/>
</dbReference>
<comment type="function">
    <text evidence="12 14">Possesses two activities: a DNA synthesis (polymerase) and an exonucleolytic activity that degrades single-stranded DNA in the 3'- to 5'-direction. Has a template-primer preference which is characteristic of a replicative DNA polymerase.</text>
</comment>
<gene>
    <name evidence="14" type="primary">polC</name>
    <name evidence="20" type="ORF">EYQ70_02200</name>
</gene>
<dbReference type="Pfam" id="PF24846">
    <property type="entry name" value="PolC_DP2_cat"/>
    <property type="match status" value="1"/>
</dbReference>
<keyword evidence="7 14" id="KW-0378">Hydrolase</keyword>
<evidence type="ECO:0000259" key="17">
    <source>
        <dbReference type="Pfam" id="PF22912"/>
    </source>
</evidence>
<protein>
    <recommendedName>
        <fullName evidence="14">DNA polymerase II large subunit</fullName>
        <shortName evidence="14">Pol II</shortName>
        <ecNumber evidence="14">2.7.7.7</ecNumber>
    </recommendedName>
    <alternativeName>
        <fullName evidence="14">Exodeoxyribonuclease large subunit</fullName>
        <ecNumber evidence="14">3.1.11.1</ecNumber>
    </alternativeName>
</protein>
<evidence type="ECO:0000256" key="8">
    <source>
        <dbReference type="ARBA" id="ARBA00022839"/>
    </source>
</evidence>
<dbReference type="GO" id="GO:0003677">
    <property type="term" value="F:DNA binding"/>
    <property type="evidence" value="ECO:0007669"/>
    <property type="project" value="UniProtKB-UniRule"/>
</dbReference>
<evidence type="ECO:0000256" key="2">
    <source>
        <dbReference type="ARBA" id="ARBA00011315"/>
    </source>
</evidence>
<comment type="caution">
    <text evidence="20">The sequence shown here is derived from an EMBL/GenBank/DDBJ whole genome shotgun (WGS) entry which is preliminary data.</text>
</comment>
<feature type="domain" description="DNA polymerase-epsilon zinc finger" evidence="17">
    <location>
        <begin position="1019"/>
        <end position="1072"/>
    </location>
</feature>
<keyword evidence="10 14" id="KW-0238">DNA-binding</keyword>
<dbReference type="NCBIfam" id="TIGR00354">
    <property type="entry name" value="polC"/>
    <property type="match status" value="1"/>
</dbReference>
<feature type="domain" description="DNA polymerase II large subunit DP2 catalytic" evidence="19">
    <location>
        <begin position="682"/>
        <end position="978"/>
    </location>
</feature>
<dbReference type="NCBIfam" id="NF003103">
    <property type="entry name" value="PRK04023.1"/>
    <property type="match status" value="1"/>
</dbReference>
<dbReference type="Proteomes" id="UP000585802">
    <property type="component" value="Unassembled WGS sequence"/>
</dbReference>
<keyword evidence="3 14" id="KW-0808">Transferase</keyword>
<evidence type="ECO:0000256" key="7">
    <source>
        <dbReference type="ARBA" id="ARBA00022801"/>
    </source>
</evidence>